<dbReference type="eggNOG" id="ENOG50343BJ">
    <property type="taxonomic scope" value="Bacteria"/>
</dbReference>
<name>A0A073AYD9_9PSEU</name>
<dbReference type="EMBL" id="JNVU01000030">
    <property type="protein sequence ID" value="KEI44067.1"/>
    <property type="molecule type" value="Genomic_DNA"/>
</dbReference>
<evidence type="ECO:0000313" key="1">
    <source>
        <dbReference type="EMBL" id="KEI44067.1"/>
    </source>
</evidence>
<protein>
    <submittedName>
        <fullName evidence="1">Uncharacterized protein</fullName>
    </submittedName>
</protein>
<proteinExistence type="predicted"/>
<gene>
    <name evidence="1" type="ORF">GU90_12400</name>
</gene>
<sequence>MGSRFPAELQSLRRFFQQHDPAPEHTVAAAYAALGRRFGAGATALELVADSAADQSRVRSTSGPQPRVLTFAMPGRVLELGLVPGRSGTFHASGMVLNRAGHTPPDGEVVIRHPRGSCRGDLDEYGVFEVDGVPRGPISVVLQSRCSAPAVTDWLVC</sequence>
<comment type="caution">
    <text evidence="1">The sequence shown here is derived from an EMBL/GenBank/DDBJ whole genome shotgun (WGS) entry which is preliminary data.</text>
</comment>
<accession>A0A073AYD9</accession>
<dbReference type="STRING" id="28042.GU90_12400"/>
<dbReference type="RefSeq" id="WP_029719227.1">
    <property type="nucleotide sequence ID" value="NZ_JAJUIW010000009.1"/>
</dbReference>
<dbReference type="Proteomes" id="UP000031419">
    <property type="component" value="Unassembled WGS sequence"/>
</dbReference>
<organism evidence="1 2">
    <name type="scientific">Saccharopolyspora rectivirgula</name>
    <dbReference type="NCBI Taxonomy" id="28042"/>
    <lineage>
        <taxon>Bacteria</taxon>
        <taxon>Bacillati</taxon>
        <taxon>Actinomycetota</taxon>
        <taxon>Actinomycetes</taxon>
        <taxon>Pseudonocardiales</taxon>
        <taxon>Pseudonocardiaceae</taxon>
        <taxon>Saccharopolyspora</taxon>
    </lineage>
</organism>
<evidence type="ECO:0000313" key="2">
    <source>
        <dbReference type="Proteomes" id="UP000031419"/>
    </source>
</evidence>
<dbReference type="OrthoDB" id="5183565at2"/>
<dbReference type="AlphaFoldDB" id="A0A073AYD9"/>
<reference evidence="1 2" key="1">
    <citation type="submission" date="2014-06" db="EMBL/GenBank/DDBJ databases">
        <title>Saccharopolyspora rectivirgula DSM-43113 Genome sequencing.</title>
        <authorList>
            <person name="Barrera C."/>
            <person name="Millon L."/>
            <person name="Rognon B."/>
            <person name="Zaugg C."/>
            <person name="Monod M."/>
        </authorList>
    </citation>
    <scope>NUCLEOTIDE SEQUENCE [LARGE SCALE GENOMIC DNA]</scope>
    <source>
        <strain evidence="1 2">DSM 43113</strain>
    </source>
</reference>
<keyword evidence="2" id="KW-1185">Reference proteome</keyword>